<dbReference type="PANTHER" id="PTHR31157:SF1">
    <property type="entry name" value="SCP DOMAIN-CONTAINING PROTEIN"/>
    <property type="match status" value="1"/>
</dbReference>
<dbReference type="Pfam" id="PF00188">
    <property type="entry name" value="CAP"/>
    <property type="match status" value="1"/>
</dbReference>
<name>A0A1C3W5J0_9BRAD</name>
<dbReference type="Proteomes" id="UP000183174">
    <property type="component" value="Unassembled WGS sequence"/>
</dbReference>
<dbReference type="Gene3D" id="3.40.33.10">
    <property type="entry name" value="CAP"/>
    <property type="match status" value="1"/>
</dbReference>
<accession>A0A1C3W5J0</accession>
<dbReference type="AlphaFoldDB" id="A0A1C3W5J0"/>
<dbReference type="SUPFAM" id="SSF55797">
    <property type="entry name" value="PR-1-like"/>
    <property type="match status" value="1"/>
</dbReference>
<sequence length="205" mass="21929">MAIEKRLDQEGLAEIMGARGTMMHRMVGGTIAGLVLLAGAPALADSPAELISSFRLKHGEARVVRDATLDRIAMDQARAMAAKDDLSHDTLGPFNRRVAPAGAGRAAENIAYGYDSFDKTLGQWIDSSGHRKNLLLHNASRVGIASAKNASGKRTYWAMVIAGDYEKGKGKKKDKEPVVAVKREVPPASKPKSGNCHVKLLGLCI</sequence>
<protein>
    <submittedName>
        <fullName evidence="3">Cysteine-rich secretory protein family protein</fullName>
    </submittedName>
</protein>
<reference evidence="3 4" key="1">
    <citation type="submission" date="2016-08" db="EMBL/GenBank/DDBJ databases">
        <authorList>
            <person name="Seilhamer J.J."/>
        </authorList>
    </citation>
    <scope>NUCLEOTIDE SEQUENCE [LARGE SCALE GENOMIC DNA]</scope>
    <source>
        <strain evidence="3 4">CCBAU 10071</strain>
    </source>
</reference>
<evidence type="ECO:0000313" key="2">
    <source>
        <dbReference type="EMBL" id="MEY9474870.1"/>
    </source>
</evidence>
<dbReference type="EMBL" id="JBGBZN010000002">
    <property type="protein sequence ID" value="MEY9474870.1"/>
    <property type="molecule type" value="Genomic_DNA"/>
</dbReference>
<dbReference type="InterPro" id="IPR035940">
    <property type="entry name" value="CAP_sf"/>
</dbReference>
<feature type="domain" description="SCP" evidence="1">
    <location>
        <begin position="50"/>
        <end position="159"/>
    </location>
</feature>
<evidence type="ECO:0000313" key="3">
    <source>
        <dbReference type="EMBL" id="SCB35372.1"/>
    </source>
</evidence>
<organism evidence="3 4">
    <name type="scientific">Bradyrhizobium yuanmingense</name>
    <dbReference type="NCBI Taxonomy" id="108015"/>
    <lineage>
        <taxon>Bacteria</taxon>
        <taxon>Pseudomonadati</taxon>
        <taxon>Pseudomonadota</taxon>
        <taxon>Alphaproteobacteria</taxon>
        <taxon>Hyphomicrobiales</taxon>
        <taxon>Nitrobacteraceae</taxon>
        <taxon>Bradyrhizobium</taxon>
    </lineage>
</organism>
<dbReference type="EMBL" id="FMAE01000005">
    <property type="protein sequence ID" value="SCB35372.1"/>
    <property type="molecule type" value="Genomic_DNA"/>
</dbReference>
<dbReference type="PANTHER" id="PTHR31157">
    <property type="entry name" value="SCP DOMAIN-CONTAINING PROTEIN"/>
    <property type="match status" value="1"/>
</dbReference>
<keyword evidence="5" id="KW-1185">Reference proteome</keyword>
<dbReference type="CDD" id="cd05379">
    <property type="entry name" value="CAP_bacterial"/>
    <property type="match status" value="1"/>
</dbReference>
<reference evidence="2 5" key="2">
    <citation type="submission" date="2024-07" db="EMBL/GenBank/DDBJ databases">
        <title>Genomic Encyclopedia of Type Strains, Phase V (KMG-V): Genome sequencing to study the core and pangenomes of soil and plant-associated prokaryotes.</title>
        <authorList>
            <person name="Whitman W."/>
        </authorList>
    </citation>
    <scope>NUCLEOTIDE SEQUENCE [LARGE SCALE GENOMIC DNA]</scope>
    <source>
        <strain evidence="2 5">USDA 222</strain>
    </source>
</reference>
<proteinExistence type="predicted"/>
<dbReference type="InterPro" id="IPR014044">
    <property type="entry name" value="CAP_dom"/>
</dbReference>
<evidence type="ECO:0000259" key="1">
    <source>
        <dbReference type="Pfam" id="PF00188"/>
    </source>
</evidence>
<gene>
    <name evidence="2" type="ORF">ABH992_007269</name>
    <name evidence="3" type="ORF">GA0061099_1005313</name>
</gene>
<evidence type="ECO:0000313" key="5">
    <source>
        <dbReference type="Proteomes" id="UP001565474"/>
    </source>
</evidence>
<evidence type="ECO:0000313" key="4">
    <source>
        <dbReference type="Proteomes" id="UP000183174"/>
    </source>
</evidence>
<dbReference type="Proteomes" id="UP001565474">
    <property type="component" value="Unassembled WGS sequence"/>
</dbReference>